<dbReference type="SUPFAM" id="SSF46785">
    <property type="entry name" value="Winged helix' DNA-binding domain"/>
    <property type="match status" value="1"/>
</dbReference>
<dbReference type="SMART" id="SM00419">
    <property type="entry name" value="HTH_CRP"/>
    <property type="match status" value="1"/>
</dbReference>
<dbReference type="PROSITE" id="PS50042">
    <property type="entry name" value="CNMP_BINDING_3"/>
    <property type="match status" value="1"/>
</dbReference>
<dbReference type="InterPro" id="IPR050397">
    <property type="entry name" value="Env_Response_Regulators"/>
</dbReference>
<name>A0ABY8A716_9ACTN</name>
<dbReference type="InterPro" id="IPR014710">
    <property type="entry name" value="RmlC-like_jellyroll"/>
</dbReference>
<accession>A0ABY8A716</accession>
<dbReference type="InterPro" id="IPR018490">
    <property type="entry name" value="cNMP-bd_dom_sf"/>
</dbReference>
<dbReference type="PRINTS" id="PR00103">
    <property type="entry name" value="CAMPKINASE"/>
</dbReference>
<dbReference type="PANTHER" id="PTHR24567:SF74">
    <property type="entry name" value="HTH-TYPE TRANSCRIPTIONAL REGULATOR ARCR"/>
    <property type="match status" value="1"/>
</dbReference>
<dbReference type="Gene3D" id="1.10.10.10">
    <property type="entry name" value="Winged helix-like DNA-binding domain superfamily/Winged helix DNA-binding domain"/>
    <property type="match status" value="1"/>
</dbReference>
<dbReference type="Pfam" id="PF00027">
    <property type="entry name" value="cNMP_binding"/>
    <property type="match status" value="1"/>
</dbReference>
<protein>
    <submittedName>
        <fullName evidence="6">Crp/Fnr family transcriptional regulator</fullName>
    </submittedName>
</protein>
<evidence type="ECO:0000256" key="1">
    <source>
        <dbReference type="ARBA" id="ARBA00023015"/>
    </source>
</evidence>
<reference evidence="6 7" key="1">
    <citation type="submission" date="2022-03" db="EMBL/GenBank/DDBJ databases">
        <title>Streptomyces yunnanensis P86,complete genome.</title>
        <authorList>
            <person name="Chen S."/>
            <person name="Zhang Q."/>
        </authorList>
    </citation>
    <scope>NUCLEOTIDE SEQUENCE [LARGE SCALE GENOMIC DNA]</scope>
    <source>
        <strain evidence="6 7">P86</strain>
    </source>
</reference>
<dbReference type="Proteomes" id="UP001218629">
    <property type="component" value="Chromosome"/>
</dbReference>
<evidence type="ECO:0000259" key="4">
    <source>
        <dbReference type="PROSITE" id="PS50042"/>
    </source>
</evidence>
<sequence>MDAEVVATLARTTLFQSLGEDALLSVARSCVSRNFSRGQFLFYQGDPGDRLFIIVSGLVKVVFTSVQGDELVLATLGPREVVGEMAVLDQVPRSASVIATKPTRALLLNRPVLLGLMHTHPPVMDALLKLLGGLVRRLTEQTGELAFLDLRGRLASVLLRLAHERGLAGAPAVLDLGLTQSDLGAMIGASRPAVNRGLQSLASSGLIELRGPCIALIDPAGLRRQSGN</sequence>
<evidence type="ECO:0000313" key="6">
    <source>
        <dbReference type="EMBL" id="WEB39482.1"/>
    </source>
</evidence>
<dbReference type="PANTHER" id="PTHR24567">
    <property type="entry name" value="CRP FAMILY TRANSCRIPTIONAL REGULATORY PROTEIN"/>
    <property type="match status" value="1"/>
</dbReference>
<feature type="domain" description="HTH crp-type" evidence="5">
    <location>
        <begin position="148"/>
        <end position="220"/>
    </location>
</feature>
<dbReference type="PROSITE" id="PS00889">
    <property type="entry name" value="CNMP_BINDING_2"/>
    <property type="match status" value="1"/>
</dbReference>
<keyword evidence="7" id="KW-1185">Reference proteome</keyword>
<dbReference type="InterPro" id="IPR012318">
    <property type="entry name" value="HTH_CRP"/>
</dbReference>
<dbReference type="InterPro" id="IPR036390">
    <property type="entry name" value="WH_DNA-bd_sf"/>
</dbReference>
<dbReference type="SMART" id="SM00100">
    <property type="entry name" value="cNMP"/>
    <property type="match status" value="1"/>
</dbReference>
<evidence type="ECO:0000256" key="3">
    <source>
        <dbReference type="ARBA" id="ARBA00023163"/>
    </source>
</evidence>
<gene>
    <name evidence="6" type="ORF">MOV08_09485</name>
</gene>
<evidence type="ECO:0000259" key="5">
    <source>
        <dbReference type="PROSITE" id="PS51063"/>
    </source>
</evidence>
<dbReference type="InterPro" id="IPR018488">
    <property type="entry name" value="cNMP-bd_CS"/>
</dbReference>
<organism evidence="6 7">
    <name type="scientific">Streptomyces yunnanensis</name>
    <dbReference type="NCBI Taxonomy" id="156453"/>
    <lineage>
        <taxon>Bacteria</taxon>
        <taxon>Bacillati</taxon>
        <taxon>Actinomycetota</taxon>
        <taxon>Actinomycetes</taxon>
        <taxon>Kitasatosporales</taxon>
        <taxon>Streptomycetaceae</taxon>
        <taxon>Streptomyces</taxon>
    </lineage>
</organism>
<dbReference type="EMBL" id="CP095749">
    <property type="protein sequence ID" value="WEB39482.1"/>
    <property type="molecule type" value="Genomic_DNA"/>
</dbReference>
<dbReference type="Pfam" id="PF13545">
    <property type="entry name" value="HTH_Crp_2"/>
    <property type="match status" value="1"/>
</dbReference>
<evidence type="ECO:0000313" key="7">
    <source>
        <dbReference type="Proteomes" id="UP001218629"/>
    </source>
</evidence>
<proteinExistence type="predicted"/>
<dbReference type="InterPro" id="IPR000595">
    <property type="entry name" value="cNMP-bd_dom"/>
</dbReference>
<keyword evidence="2" id="KW-0238">DNA-binding</keyword>
<dbReference type="PROSITE" id="PS51063">
    <property type="entry name" value="HTH_CRP_2"/>
    <property type="match status" value="1"/>
</dbReference>
<keyword evidence="1" id="KW-0805">Transcription regulation</keyword>
<dbReference type="RefSeq" id="WP_275307009.1">
    <property type="nucleotide sequence ID" value="NZ_CP095749.1"/>
</dbReference>
<feature type="domain" description="Cyclic nucleotide-binding" evidence="4">
    <location>
        <begin position="14"/>
        <end position="117"/>
    </location>
</feature>
<dbReference type="CDD" id="cd00038">
    <property type="entry name" value="CAP_ED"/>
    <property type="match status" value="1"/>
</dbReference>
<evidence type="ECO:0000256" key="2">
    <source>
        <dbReference type="ARBA" id="ARBA00023125"/>
    </source>
</evidence>
<dbReference type="InterPro" id="IPR036388">
    <property type="entry name" value="WH-like_DNA-bd_sf"/>
</dbReference>
<dbReference type="Gene3D" id="2.60.120.10">
    <property type="entry name" value="Jelly Rolls"/>
    <property type="match status" value="1"/>
</dbReference>
<dbReference type="SUPFAM" id="SSF51206">
    <property type="entry name" value="cAMP-binding domain-like"/>
    <property type="match status" value="1"/>
</dbReference>
<keyword evidence="3" id="KW-0804">Transcription</keyword>